<dbReference type="SUPFAM" id="SSF52047">
    <property type="entry name" value="RNI-like"/>
    <property type="match status" value="1"/>
</dbReference>
<accession>A0ABP6WXH4</accession>
<feature type="transmembrane region" description="Helical" evidence="1">
    <location>
        <begin position="124"/>
        <end position="142"/>
    </location>
</feature>
<evidence type="ECO:0000313" key="5">
    <source>
        <dbReference type="Proteomes" id="UP001500954"/>
    </source>
</evidence>
<feature type="transmembrane region" description="Helical" evidence="1">
    <location>
        <begin position="59"/>
        <end position="80"/>
    </location>
</feature>
<dbReference type="Pfam" id="PF07635">
    <property type="entry name" value="PSCyt1"/>
    <property type="match status" value="1"/>
</dbReference>
<evidence type="ECO:0000259" key="2">
    <source>
        <dbReference type="Pfam" id="PF07635"/>
    </source>
</evidence>
<feature type="transmembrane region" description="Helical" evidence="1">
    <location>
        <begin position="92"/>
        <end position="112"/>
    </location>
</feature>
<feature type="domain" description="Cytochrome C Planctomycete-type" evidence="2">
    <location>
        <begin position="196"/>
        <end position="252"/>
    </location>
</feature>
<keyword evidence="1" id="KW-1133">Transmembrane helix</keyword>
<dbReference type="PANTHER" id="PTHR35889:SF3">
    <property type="entry name" value="F-BOX DOMAIN-CONTAINING PROTEIN"/>
    <property type="match status" value="1"/>
</dbReference>
<organism evidence="4 5">
    <name type="scientific">Snuella lapsa</name>
    <dbReference type="NCBI Taxonomy" id="870481"/>
    <lineage>
        <taxon>Bacteria</taxon>
        <taxon>Pseudomonadati</taxon>
        <taxon>Bacteroidota</taxon>
        <taxon>Flavobacteriia</taxon>
        <taxon>Flavobacteriales</taxon>
        <taxon>Flavobacteriaceae</taxon>
        <taxon>Snuella</taxon>
    </lineage>
</organism>
<protein>
    <submittedName>
        <fullName evidence="4">Ribonuclease inhibitor</fullName>
    </submittedName>
</protein>
<dbReference type="Gene3D" id="3.80.10.10">
    <property type="entry name" value="Ribonuclease Inhibitor"/>
    <property type="match status" value="1"/>
</dbReference>
<dbReference type="PANTHER" id="PTHR35889">
    <property type="entry name" value="CYCLOINULO-OLIGOSACCHARIDE FRUCTANOTRANSFERASE-RELATED"/>
    <property type="match status" value="1"/>
</dbReference>
<dbReference type="RefSeq" id="WP_345004235.1">
    <property type="nucleotide sequence ID" value="NZ_BAABCY010000016.1"/>
</dbReference>
<evidence type="ECO:0000256" key="1">
    <source>
        <dbReference type="SAM" id="Phobius"/>
    </source>
</evidence>
<dbReference type="InterPro" id="IPR019251">
    <property type="entry name" value="DUF2231_TM"/>
</dbReference>
<keyword evidence="1" id="KW-0472">Membrane</keyword>
<dbReference type="InterPro" id="IPR032675">
    <property type="entry name" value="LRR_dom_sf"/>
</dbReference>
<reference evidence="5" key="1">
    <citation type="journal article" date="2019" name="Int. J. Syst. Evol. Microbiol.">
        <title>The Global Catalogue of Microorganisms (GCM) 10K type strain sequencing project: providing services to taxonomists for standard genome sequencing and annotation.</title>
        <authorList>
            <consortium name="The Broad Institute Genomics Platform"/>
            <consortium name="The Broad Institute Genome Sequencing Center for Infectious Disease"/>
            <person name="Wu L."/>
            <person name="Ma J."/>
        </authorList>
    </citation>
    <scope>NUCLEOTIDE SEQUENCE [LARGE SCALE GENOMIC DNA]</scope>
    <source>
        <strain evidence="5">JCM 17111</strain>
    </source>
</reference>
<dbReference type="InterPro" id="IPR011429">
    <property type="entry name" value="Cyt_c_Planctomycete-type"/>
</dbReference>
<dbReference type="EMBL" id="BAABCY010000016">
    <property type="protein sequence ID" value="GAA3556925.1"/>
    <property type="molecule type" value="Genomic_DNA"/>
</dbReference>
<keyword evidence="5" id="KW-1185">Reference proteome</keyword>
<evidence type="ECO:0000259" key="3">
    <source>
        <dbReference type="Pfam" id="PF09990"/>
    </source>
</evidence>
<dbReference type="Pfam" id="PF09990">
    <property type="entry name" value="DUF2231"/>
    <property type="match status" value="1"/>
</dbReference>
<sequence length="466" mass="52302">MELYNLIIGSVAEDPSDILIFFGRIHPLVVHFPIGFLLLAALVELSLKKQHFQILKNYTHYLWGLGALSSLVAILFGYFLSLSGDYNENTVFLHKWSGIALFVFSAICYYASKKQVRLPFYGKKVLIAVIVLTVFYTGHLGGNLTHGATYLLEYAPNAIRSLAGMPKKAIPRKKVTVLDSADVYLDLVSPIMVNKCVSCHNNDKKKGALDLTTFEKLMQGGENGDVIVPGDVEASDFYRRITLSESHDDFMPAEGKRPLTENEIALIGWWIENNVPSKGYFTQMTPDDDIVGRAKAYLGLDVNLLFKEKVNPPKKKVIDSLSNQGFVLTKLMKDNYYLEANFSLSEKPISEASLETLIQLKEQLIWLNMSHSGIKDEHLEKIGQLHKLIKLNLSRNHITDQGLVQLSNLQNLESLNLYATKVSDSLLVVIPKFTKLNRLYLSSSNANSKIIEQLQKGNESLTIVFD</sequence>
<proteinExistence type="predicted"/>
<gene>
    <name evidence="4" type="ORF">GCM10022395_05330</name>
</gene>
<feature type="transmembrane region" description="Helical" evidence="1">
    <location>
        <begin position="28"/>
        <end position="47"/>
    </location>
</feature>
<keyword evidence="1" id="KW-0812">Transmembrane</keyword>
<evidence type="ECO:0000313" key="4">
    <source>
        <dbReference type="EMBL" id="GAA3556925.1"/>
    </source>
</evidence>
<name>A0ABP6WXH4_9FLAO</name>
<feature type="domain" description="DUF2231" evidence="3">
    <location>
        <begin position="25"/>
        <end position="145"/>
    </location>
</feature>
<comment type="caution">
    <text evidence="4">The sequence shown here is derived from an EMBL/GenBank/DDBJ whole genome shotgun (WGS) entry which is preliminary data.</text>
</comment>
<dbReference type="Proteomes" id="UP001500954">
    <property type="component" value="Unassembled WGS sequence"/>
</dbReference>